<evidence type="ECO:0000313" key="3">
    <source>
        <dbReference type="Proteomes" id="UP001497472"/>
    </source>
</evidence>
<organism evidence="2 3">
    <name type="scientific">Leptosia nina</name>
    <dbReference type="NCBI Taxonomy" id="320188"/>
    <lineage>
        <taxon>Eukaryota</taxon>
        <taxon>Metazoa</taxon>
        <taxon>Ecdysozoa</taxon>
        <taxon>Arthropoda</taxon>
        <taxon>Hexapoda</taxon>
        <taxon>Insecta</taxon>
        <taxon>Pterygota</taxon>
        <taxon>Neoptera</taxon>
        <taxon>Endopterygota</taxon>
        <taxon>Lepidoptera</taxon>
        <taxon>Glossata</taxon>
        <taxon>Ditrysia</taxon>
        <taxon>Papilionoidea</taxon>
        <taxon>Pieridae</taxon>
        <taxon>Pierinae</taxon>
        <taxon>Leptosia</taxon>
    </lineage>
</organism>
<gene>
    <name evidence="2" type="ORF">LNINA_LOCUS3039</name>
</gene>
<reference evidence="2 3" key="1">
    <citation type="submission" date="2023-11" db="EMBL/GenBank/DDBJ databases">
        <authorList>
            <person name="Okamura Y."/>
        </authorList>
    </citation>
    <scope>NUCLEOTIDE SEQUENCE [LARGE SCALE GENOMIC DNA]</scope>
</reference>
<keyword evidence="3" id="KW-1185">Reference proteome</keyword>
<dbReference type="Proteomes" id="UP001497472">
    <property type="component" value="Unassembled WGS sequence"/>
</dbReference>
<dbReference type="AlphaFoldDB" id="A0AAV1J3I7"/>
<sequence length="108" mass="12241">MKSVDTSRPSGSTLSLQTRTCNSAPNLRRRKYGLRKSVPAAIVLWAFHKIPAKEGLTAQRLISFLKKHYKMDYSTKGSKSLTTILRCAVEFGLLHKRGNRYFLTHSES</sequence>
<feature type="region of interest" description="Disordered" evidence="1">
    <location>
        <begin position="1"/>
        <end position="20"/>
    </location>
</feature>
<evidence type="ECO:0000256" key="1">
    <source>
        <dbReference type="SAM" id="MobiDB-lite"/>
    </source>
</evidence>
<proteinExistence type="predicted"/>
<comment type="caution">
    <text evidence="2">The sequence shown here is derived from an EMBL/GenBank/DDBJ whole genome shotgun (WGS) entry which is preliminary data.</text>
</comment>
<name>A0AAV1J3I7_9NEOP</name>
<accession>A0AAV1J3I7</accession>
<protein>
    <submittedName>
        <fullName evidence="2">Uncharacterized protein</fullName>
    </submittedName>
</protein>
<dbReference type="EMBL" id="CAVLEF010000004">
    <property type="protein sequence ID" value="CAK1543207.1"/>
    <property type="molecule type" value="Genomic_DNA"/>
</dbReference>
<evidence type="ECO:0000313" key="2">
    <source>
        <dbReference type="EMBL" id="CAK1543207.1"/>
    </source>
</evidence>